<protein>
    <recommendedName>
        <fullName evidence="4">Prephenate dehydrogenase</fullName>
        <ecNumber evidence="3">1.3.1.12</ecNumber>
    </recommendedName>
</protein>
<sequence>MKNILFIGLGLIGGSLASNLKYYQPNLTISAFDADKDQLEKALSIGIIDKKIEDYSEGVKNADIIIYATPVQQTELYLKELPNYQTQSHLIVTDTGSTKSNIQSYEKFLLNNDIHLVGGHPMAGSHKSGVLNSKKHLFENAYYILVYDDARNAESAKKLQTLLSTTSAKFITTSAQEHDYVTGVVSHIPHIIASSLVHLSETNSKNHTLVTQLAAGGFRDVTRIASSNADMWRDITFSNQENILHLLEMLQQQLDSISSHIRLNDTNEVHSFFSGAKKFRDQLPVKQQGALSIAYDLYVDIPDKSGMISKVTSILSLHNISISNLKILEIREDILGALQISFKTPEDRERGIKALSDFETYIL</sequence>
<evidence type="ECO:0000313" key="13">
    <source>
        <dbReference type="EMBL" id="MDT4286030.1"/>
    </source>
</evidence>
<dbReference type="GeneID" id="93780931"/>
<evidence type="ECO:0000256" key="3">
    <source>
        <dbReference type="ARBA" id="ARBA00012068"/>
    </source>
</evidence>
<reference evidence="14 15" key="1">
    <citation type="submission" date="2017-11" db="EMBL/GenBank/DDBJ databases">
        <authorList>
            <person name="Founou R.C."/>
            <person name="Founou L."/>
            <person name="Allam M."/>
            <person name="Ismail A."/>
            <person name="Essack S.Y."/>
        </authorList>
    </citation>
    <scope>NUCLEOTIDE SEQUENCE [LARGE SCALE GENOMIC DNA]</scope>
    <source>
        <strain evidence="14 15">G811N2B1</strain>
    </source>
</reference>
<keyword evidence="6" id="KW-0028">Amino-acid biosynthesis</keyword>
<dbReference type="STRING" id="1283.ShL2_01421"/>
<evidence type="ECO:0000256" key="9">
    <source>
        <dbReference type="ARBA" id="ARBA00023141"/>
    </source>
</evidence>
<dbReference type="InterPro" id="IPR002912">
    <property type="entry name" value="ACT_dom"/>
</dbReference>
<evidence type="ECO:0000259" key="12">
    <source>
        <dbReference type="PROSITE" id="PS51671"/>
    </source>
</evidence>
<comment type="caution">
    <text evidence="14">The sequence shown here is derived from an EMBL/GenBank/DDBJ whole genome shotgun (WGS) entry which is preliminary data.</text>
</comment>
<dbReference type="PROSITE" id="PS51176">
    <property type="entry name" value="PDH_ADH"/>
    <property type="match status" value="1"/>
</dbReference>
<evidence type="ECO:0000313" key="16">
    <source>
        <dbReference type="Proteomes" id="UP001269271"/>
    </source>
</evidence>
<dbReference type="NCBIfam" id="NF005107">
    <property type="entry name" value="PRK06545.1-5"/>
    <property type="match status" value="1"/>
</dbReference>
<feature type="domain" description="Prephenate/arogenate dehydrogenase" evidence="11">
    <location>
        <begin position="2"/>
        <end position="291"/>
    </location>
</feature>
<dbReference type="InterPro" id="IPR046825">
    <property type="entry name" value="PDH_C"/>
</dbReference>
<dbReference type="UniPathway" id="UPA00122">
    <property type="reaction ID" value="UER00961"/>
</dbReference>
<evidence type="ECO:0000256" key="10">
    <source>
        <dbReference type="ARBA" id="ARBA00049260"/>
    </source>
</evidence>
<dbReference type="NCBIfam" id="NF005106">
    <property type="entry name" value="PRK06545.1-4"/>
    <property type="match status" value="1"/>
</dbReference>
<dbReference type="Gene3D" id="3.40.50.720">
    <property type="entry name" value="NAD(P)-binding Rossmann-like Domain"/>
    <property type="match status" value="1"/>
</dbReference>
<name>A0A2A1KC24_STAHA</name>
<dbReference type="Pfam" id="PF02153">
    <property type="entry name" value="PDH_N"/>
    <property type="match status" value="1"/>
</dbReference>
<dbReference type="GO" id="GO:0008977">
    <property type="term" value="F:prephenate dehydrogenase (NAD+) activity"/>
    <property type="evidence" value="ECO:0007669"/>
    <property type="project" value="UniProtKB-EC"/>
</dbReference>
<dbReference type="EMBL" id="JAVSOO010000005">
    <property type="protein sequence ID" value="MDT4286030.1"/>
    <property type="molecule type" value="Genomic_DNA"/>
</dbReference>
<dbReference type="Gene3D" id="1.10.3660.10">
    <property type="entry name" value="6-phosphogluconate dehydrogenase C-terminal like domain"/>
    <property type="match status" value="1"/>
</dbReference>
<dbReference type="SUPFAM" id="SSF51735">
    <property type="entry name" value="NAD(P)-binding Rossmann-fold domains"/>
    <property type="match status" value="1"/>
</dbReference>
<keyword evidence="16" id="KW-1185">Reference proteome</keyword>
<dbReference type="FunFam" id="3.40.50.720:FF:000208">
    <property type="entry name" value="Prephenate dehydrogenase"/>
    <property type="match status" value="1"/>
</dbReference>
<evidence type="ECO:0000259" key="11">
    <source>
        <dbReference type="PROSITE" id="PS51176"/>
    </source>
</evidence>
<dbReference type="GO" id="GO:0006571">
    <property type="term" value="P:tyrosine biosynthetic process"/>
    <property type="evidence" value="ECO:0007669"/>
    <property type="project" value="UniProtKB-UniPathway"/>
</dbReference>
<dbReference type="InterPro" id="IPR046826">
    <property type="entry name" value="PDH_N"/>
</dbReference>
<dbReference type="GO" id="GO:0070403">
    <property type="term" value="F:NAD+ binding"/>
    <property type="evidence" value="ECO:0007669"/>
    <property type="project" value="InterPro"/>
</dbReference>
<evidence type="ECO:0000256" key="1">
    <source>
        <dbReference type="ARBA" id="ARBA00005067"/>
    </source>
</evidence>
<dbReference type="PANTHER" id="PTHR21363">
    <property type="entry name" value="PREPHENATE DEHYDROGENASE"/>
    <property type="match status" value="1"/>
</dbReference>
<gene>
    <name evidence="14" type="ORF">CV019_01240</name>
    <name evidence="13" type="ORF">RO950_03215</name>
</gene>
<dbReference type="PANTHER" id="PTHR21363:SF0">
    <property type="entry name" value="PREPHENATE DEHYDROGENASE [NADP(+)]"/>
    <property type="match status" value="1"/>
</dbReference>
<keyword evidence="9" id="KW-0057">Aromatic amino acid biosynthesis</keyword>
<dbReference type="InterPro" id="IPR050812">
    <property type="entry name" value="Preph/Arog_dehydrog"/>
</dbReference>
<keyword evidence="8" id="KW-0520">NAD</keyword>
<dbReference type="PROSITE" id="PS51671">
    <property type="entry name" value="ACT"/>
    <property type="match status" value="1"/>
</dbReference>
<feature type="domain" description="ACT" evidence="12">
    <location>
        <begin position="296"/>
        <end position="363"/>
    </location>
</feature>
<dbReference type="FunFam" id="1.10.3660.10:FF:000003">
    <property type="entry name" value="Prephenate dehydrogenase"/>
    <property type="match status" value="1"/>
</dbReference>
<reference evidence="13 16" key="2">
    <citation type="submission" date="2023-08" db="EMBL/GenBank/DDBJ databases">
        <title>Genomic surveillance of Staphylococcus haemolyticus neonatal outbreak in southern France.</title>
        <authorList>
            <person name="Magnan C."/>
            <person name="Morsli M."/>
            <person name="Thiery B."/>
            <person name="Salipante F."/>
            <person name="Attar J."/>
            <person name="Massimo D.M."/>
            <person name="Ory J."/>
            <person name="Pantel A."/>
            <person name="Lavigne J.-P."/>
        </authorList>
    </citation>
    <scope>NUCLEOTIDE SEQUENCE [LARGE SCALE GENOMIC DNA]</scope>
    <source>
        <strain evidence="13 16">NSH026</strain>
    </source>
</reference>
<dbReference type="EMBL" id="PGWX01000133">
    <property type="protein sequence ID" value="PPJ77492.1"/>
    <property type="molecule type" value="Genomic_DNA"/>
</dbReference>
<dbReference type="InterPro" id="IPR003099">
    <property type="entry name" value="Prephen_DH"/>
</dbReference>
<evidence type="ECO:0000256" key="7">
    <source>
        <dbReference type="ARBA" id="ARBA00023002"/>
    </source>
</evidence>
<evidence type="ECO:0000256" key="2">
    <source>
        <dbReference type="ARBA" id="ARBA00007964"/>
    </source>
</evidence>
<comment type="pathway">
    <text evidence="1">Amino-acid biosynthesis; L-tyrosine biosynthesis; (4-hydroxyphenyl)pyruvate from prephenate (NAD(+) route): step 1/1.</text>
</comment>
<comment type="catalytic activity">
    <reaction evidence="10">
        <text>prephenate + NAD(+) = 3-(4-hydroxyphenyl)pyruvate + CO2 + NADH</text>
        <dbReference type="Rhea" id="RHEA:13869"/>
        <dbReference type="ChEBI" id="CHEBI:16526"/>
        <dbReference type="ChEBI" id="CHEBI:29934"/>
        <dbReference type="ChEBI" id="CHEBI:36242"/>
        <dbReference type="ChEBI" id="CHEBI:57540"/>
        <dbReference type="ChEBI" id="CHEBI:57945"/>
        <dbReference type="EC" id="1.3.1.12"/>
    </reaction>
</comment>
<dbReference type="Proteomes" id="UP001269271">
    <property type="component" value="Unassembled WGS sequence"/>
</dbReference>
<dbReference type="SMR" id="A0A2A1KC24"/>
<evidence type="ECO:0000256" key="4">
    <source>
        <dbReference type="ARBA" id="ARBA00016891"/>
    </source>
</evidence>
<proteinExistence type="inferred from homology"/>
<evidence type="ECO:0000313" key="14">
    <source>
        <dbReference type="EMBL" id="PPJ77492.1"/>
    </source>
</evidence>
<dbReference type="InterPro" id="IPR036291">
    <property type="entry name" value="NAD(P)-bd_dom_sf"/>
</dbReference>
<dbReference type="EC" id="1.3.1.12" evidence="3"/>
<dbReference type="KEGG" id="shh:ShL2_01421"/>
<evidence type="ECO:0000313" key="15">
    <source>
        <dbReference type="Proteomes" id="UP000238153"/>
    </source>
</evidence>
<evidence type="ECO:0000256" key="8">
    <source>
        <dbReference type="ARBA" id="ARBA00023027"/>
    </source>
</evidence>
<organism evidence="14 15">
    <name type="scientific">Staphylococcus haemolyticus</name>
    <dbReference type="NCBI Taxonomy" id="1283"/>
    <lineage>
        <taxon>Bacteria</taxon>
        <taxon>Bacillati</taxon>
        <taxon>Bacillota</taxon>
        <taxon>Bacilli</taxon>
        <taxon>Bacillales</taxon>
        <taxon>Staphylococcaceae</taxon>
        <taxon>Staphylococcus</taxon>
    </lineage>
</organism>
<dbReference type="Pfam" id="PF20463">
    <property type="entry name" value="PDH_C"/>
    <property type="match status" value="1"/>
</dbReference>
<dbReference type="InterPro" id="IPR008927">
    <property type="entry name" value="6-PGluconate_DH-like_C_sf"/>
</dbReference>
<evidence type="ECO:0000256" key="5">
    <source>
        <dbReference type="ARBA" id="ARBA00022498"/>
    </source>
</evidence>
<keyword evidence="5" id="KW-0827">Tyrosine biosynthesis</keyword>
<dbReference type="OMA" id="MWRDICL"/>
<dbReference type="InterPro" id="IPR045865">
    <property type="entry name" value="ACT-like_dom_sf"/>
</dbReference>
<dbReference type="CDD" id="cd04909">
    <property type="entry name" value="ACT_PDH-BS"/>
    <property type="match status" value="1"/>
</dbReference>
<dbReference type="SUPFAM" id="SSF48179">
    <property type="entry name" value="6-phosphogluconate dehydrogenase C-terminal domain-like"/>
    <property type="match status" value="1"/>
</dbReference>
<accession>A0A2A1KC24</accession>
<dbReference type="GO" id="GO:0004665">
    <property type="term" value="F:prephenate dehydrogenase (NADP+) activity"/>
    <property type="evidence" value="ECO:0007669"/>
    <property type="project" value="InterPro"/>
</dbReference>
<keyword evidence="7 13" id="KW-0560">Oxidoreductase</keyword>
<dbReference type="AlphaFoldDB" id="A0A2A1KC24"/>
<dbReference type="RefSeq" id="WP_011275835.1">
    <property type="nucleotide sequence ID" value="NZ_BKAY01000002.1"/>
</dbReference>
<dbReference type="Proteomes" id="UP000238153">
    <property type="component" value="Unassembled WGS sequence"/>
</dbReference>
<comment type="similarity">
    <text evidence="2">Belongs to the prephenate/arogenate dehydrogenase family.</text>
</comment>
<dbReference type="SUPFAM" id="SSF55021">
    <property type="entry name" value="ACT-like"/>
    <property type="match status" value="1"/>
</dbReference>
<evidence type="ECO:0000256" key="6">
    <source>
        <dbReference type="ARBA" id="ARBA00022605"/>
    </source>
</evidence>